<dbReference type="Proteomes" id="UP000000763">
    <property type="component" value="Chromosome 6"/>
</dbReference>
<evidence type="ECO:0000313" key="3">
    <source>
        <dbReference type="Proteomes" id="UP000000763"/>
    </source>
</evidence>
<gene>
    <name evidence="2" type="primary">OJ1230_H04.23</name>
</gene>
<accession>Q69UX4</accession>
<feature type="region of interest" description="Disordered" evidence="1">
    <location>
        <begin position="73"/>
        <end position="108"/>
    </location>
</feature>
<feature type="compositionally biased region" description="Basic and acidic residues" evidence="1">
    <location>
        <begin position="78"/>
        <end position="90"/>
    </location>
</feature>
<dbReference type="EMBL" id="AP004325">
    <property type="protein sequence ID" value="BAD33077.1"/>
    <property type="molecule type" value="Genomic_DNA"/>
</dbReference>
<dbReference type="AlphaFoldDB" id="Q69UX4"/>
<feature type="compositionally biased region" description="Gly residues" evidence="1">
    <location>
        <begin position="28"/>
        <end position="41"/>
    </location>
</feature>
<feature type="compositionally biased region" description="Pro residues" evidence="1">
    <location>
        <begin position="141"/>
        <end position="151"/>
    </location>
</feature>
<reference evidence="3" key="2">
    <citation type="journal article" date="2008" name="Nucleic Acids Res.">
        <title>The rice annotation project database (RAP-DB): 2008 update.</title>
        <authorList>
            <consortium name="The rice annotation project (RAP)"/>
        </authorList>
    </citation>
    <scope>GENOME REANNOTATION</scope>
    <source>
        <strain evidence="3">cv. Nipponbare</strain>
    </source>
</reference>
<feature type="region of interest" description="Disordered" evidence="1">
    <location>
        <begin position="120"/>
        <end position="152"/>
    </location>
</feature>
<evidence type="ECO:0000256" key="1">
    <source>
        <dbReference type="SAM" id="MobiDB-lite"/>
    </source>
</evidence>
<sequence length="177" mass="18335">MTSIADGSLGHRVATADSLLAEKEEDAGGCGREMRSGGGSAVCGRPGAQAATLPLGEQSQSEAATAAARFSLHSLDAGGRKQEAADDARRRAVMPPHRPPLLSTARPKPKLLLLSPEAVEAEVAHPPPPPATVKEETAHRPPQPKQKPPPLVTVEAEATTVTTSHLGLGWMQISDVG</sequence>
<proteinExistence type="predicted"/>
<feature type="region of interest" description="Disordered" evidence="1">
    <location>
        <begin position="24"/>
        <end position="47"/>
    </location>
</feature>
<evidence type="ECO:0000313" key="2">
    <source>
        <dbReference type="EMBL" id="BAD33077.1"/>
    </source>
</evidence>
<organism evidence="2 3">
    <name type="scientific">Oryza sativa subsp. japonica</name>
    <name type="common">Rice</name>
    <dbReference type="NCBI Taxonomy" id="39947"/>
    <lineage>
        <taxon>Eukaryota</taxon>
        <taxon>Viridiplantae</taxon>
        <taxon>Streptophyta</taxon>
        <taxon>Embryophyta</taxon>
        <taxon>Tracheophyta</taxon>
        <taxon>Spermatophyta</taxon>
        <taxon>Magnoliopsida</taxon>
        <taxon>Liliopsida</taxon>
        <taxon>Poales</taxon>
        <taxon>Poaceae</taxon>
        <taxon>BOP clade</taxon>
        <taxon>Oryzoideae</taxon>
        <taxon>Oryzeae</taxon>
        <taxon>Oryzinae</taxon>
        <taxon>Oryza</taxon>
        <taxon>Oryza sativa</taxon>
    </lineage>
</organism>
<name>Q69UX4_ORYSJ</name>
<reference evidence="3" key="1">
    <citation type="journal article" date="2005" name="Nature">
        <title>The map-based sequence of the rice genome.</title>
        <authorList>
            <consortium name="International rice genome sequencing project (IRGSP)"/>
            <person name="Matsumoto T."/>
            <person name="Wu J."/>
            <person name="Kanamori H."/>
            <person name="Katayose Y."/>
            <person name="Fujisawa M."/>
            <person name="Namiki N."/>
            <person name="Mizuno H."/>
            <person name="Yamamoto K."/>
            <person name="Antonio B.A."/>
            <person name="Baba T."/>
            <person name="Sakata K."/>
            <person name="Nagamura Y."/>
            <person name="Aoki H."/>
            <person name="Arikawa K."/>
            <person name="Arita K."/>
            <person name="Bito T."/>
            <person name="Chiden Y."/>
            <person name="Fujitsuka N."/>
            <person name="Fukunaka R."/>
            <person name="Hamada M."/>
            <person name="Harada C."/>
            <person name="Hayashi A."/>
            <person name="Hijishita S."/>
            <person name="Honda M."/>
            <person name="Hosokawa S."/>
            <person name="Ichikawa Y."/>
            <person name="Idonuma A."/>
            <person name="Iijima M."/>
            <person name="Ikeda M."/>
            <person name="Ikeno M."/>
            <person name="Ito K."/>
            <person name="Ito S."/>
            <person name="Ito T."/>
            <person name="Ito Y."/>
            <person name="Ito Y."/>
            <person name="Iwabuchi A."/>
            <person name="Kamiya K."/>
            <person name="Karasawa W."/>
            <person name="Kurita K."/>
            <person name="Katagiri S."/>
            <person name="Kikuta A."/>
            <person name="Kobayashi H."/>
            <person name="Kobayashi N."/>
            <person name="Machita K."/>
            <person name="Maehara T."/>
            <person name="Masukawa M."/>
            <person name="Mizubayashi T."/>
            <person name="Mukai Y."/>
            <person name="Nagasaki H."/>
            <person name="Nagata Y."/>
            <person name="Naito S."/>
            <person name="Nakashima M."/>
            <person name="Nakama Y."/>
            <person name="Nakamichi Y."/>
            <person name="Nakamura M."/>
            <person name="Meguro A."/>
            <person name="Negishi M."/>
            <person name="Ohta I."/>
            <person name="Ohta T."/>
            <person name="Okamoto M."/>
            <person name="Ono N."/>
            <person name="Saji S."/>
            <person name="Sakaguchi M."/>
            <person name="Sakai K."/>
            <person name="Shibata M."/>
            <person name="Shimokawa T."/>
            <person name="Song J."/>
            <person name="Takazaki Y."/>
            <person name="Terasawa K."/>
            <person name="Tsugane M."/>
            <person name="Tsuji K."/>
            <person name="Ueda S."/>
            <person name="Waki K."/>
            <person name="Yamagata H."/>
            <person name="Yamamoto M."/>
            <person name="Yamamoto S."/>
            <person name="Yamane H."/>
            <person name="Yoshiki S."/>
            <person name="Yoshihara R."/>
            <person name="Yukawa K."/>
            <person name="Zhong H."/>
            <person name="Yano M."/>
            <person name="Yuan Q."/>
            <person name="Ouyang S."/>
            <person name="Liu J."/>
            <person name="Jones K.M."/>
            <person name="Gansberger K."/>
            <person name="Moffat K."/>
            <person name="Hill J."/>
            <person name="Bera J."/>
            <person name="Fadrosh D."/>
            <person name="Jin S."/>
            <person name="Johri S."/>
            <person name="Kim M."/>
            <person name="Overton L."/>
            <person name="Reardon M."/>
            <person name="Tsitrin T."/>
            <person name="Vuong H."/>
            <person name="Weaver B."/>
            <person name="Ciecko A."/>
            <person name="Tallon L."/>
            <person name="Jackson J."/>
            <person name="Pai G."/>
            <person name="Aken S.V."/>
            <person name="Utterback T."/>
            <person name="Reidmuller S."/>
            <person name="Feldblyum T."/>
            <person name="Hsiao J."/>
            <person name="Zismann V."/>
            <person name="Iobst S."/>
            <person name="de Vazeille A.R."/>
            <person name="Buell C.R."/>
            <person name="Ying K."/>
            <person name="Li Y."/>
            <person name="Lu T."/>
            <person name="Huang Y."/>
            <person name="Zhao Q."/>
            <person name="Feng Q."/>
            <person name="Zhang L."/>
            <person name="Zhu J."/>
            <person name="Weng Q."/>
            <person name="Mu J."/>
            <person name="Lu Y."/>
            <person name="Fan D."/>
            <person name="Liu Y."/>
            <person name="Guan J."/>
            <person name="Zhang Y."/>
            <person name="Yu S."/>
            <person name="Liu X."/>
            <person name="Zhang Y."/>
            <person name="Hong G."/>
            <person name="Han B."/>
            <person name="Choisne N."/>
            <person name="Demange N."/>
            <person name="Orjeda G."/>
            <person name="Samain S."/>
            <person name="Cattolico L."/>
            <person name="Pelletier E."/>
            <person name="Couloux A."/>
            <person name="Segurens B."/>
            <person name="Wincker P."/>
            <person name="D'Hont A."/>
            <person name="Scarpelli C."/>
            <person name="Weissenbach J."/>
            <person name="Salanoubat M."/>
            <person name="Quetier F."/>
            <person name="Yu Y."/>
            <person name="Kim H.R."/>
            <person name="Rambo T."/>
            <person name="Currie J."/>
            <person name="Collura K."/>
            <person name="Luo M."/>
            <person name="Yang T."/>
            <person name="Ammiraju J.S.S."/>
            <person name="Engler F."/>
            <person name="Soderlund C."/>
            <person name="Wing R.A."/>
            <person name="Palmer L.E."/>
            <person name="de la Bastide M."/>
            <person name="Spiegel L."/>
            <person name="Nascimento L."/>
            <person name="Zutavern T."/>
            <person name="O'Shaughnessy A."/>
            <person name="Dike S."/>
            <person name="Dedhia N."/>
            <person name="Preston R."/>
            <person name="Balija V."/>
            <person name="McCombie W.R."/>
            <person name="Chow T."/>
            <person name="Chen H."/>
            <person name="Chung M."/>
            <person name="Chen C."/>
            <person name="Shaw J."/>
            <person name="Wu H."/>
            <person name="Hsiao K."/>
            <person name="Chao Y."/>
            <person name="Chu M."/>
            <person name="Cheng C."/>
            <person name="Hour A."/>
            <person name="Lee P."/>
            <person name="Lin S."/>
            <person name="Lin Y."/>
            <person name="Liou J."/>
            <person name="Liu S."/>
            <person name="Hsing Y."/>
            <person name="Raghuvanshi S."/>
            <person name="Mohanty A."/>
            <person name="Bharti A.K."/>
            <person name="Gaur A."/>
            <person name="Gupta V."/>
            <person name="Kumar D."/>
            <person name="Ravi V."/>
            <person name="Vij S."/>
            <person name="Kapur A."/>
            <person name="Khurana P."/>
            <person name="Khurana P."/>
            <person name="Khurana J.P."/>
            <person name="Tyagi A.K."/>
            <person name="Gaikwad K."/>
            <person name="Singh A."/>
            <person name="Dalal V."/>
            <person name="Srivastava S."/>
            <person name="Dixit A."/>
            <person name="Pal A.K."/>
            <person name="Ghazi I.A."/>
            <person name="Yadav M."/>
            <person name="Pandit A."/>
            <person name="Bhargava A."/>
            <person name="Sureshbabu K."/>
            <person name="Batra K."/>
            <person name="Sharma T.R."/>
            <person name="Mohapatra T."/>
            <person name="Singh N.K."/>
            <person name="Messing J."/>
            <person name="Nelson A.B."/>
            <person name="Fuks G."/>
            <person name="Kavchok S."/>
            <person name="Keizer G."/>
            <person name="Linton E."/>
            <person name="Llaca V."/>
            <person name="Song R."/>
            <person name="Tanyolac B."/>
            <person name="Young S."/>
            <person name="Ho-Il K."/>
            <person name="Hahn J.H."/>
            <person name="Sangsakoo G."/>
            <person name="Vanavichit A."/>
            <person name="de Mattos Luiz.A.T."/>
            <person name="Zimmer P.D."/>
            <person name="Malone G."/>
            <person name="Dellagostin O."/>
            <person name="de Oliveira A.C."/>
            <person name="Bevan M."/>
            <person name="Bancroft I."/>
            <person name="Minx P."/>
            <person name="Cordum H."/>
            <person name="Wilson R."/>
            <person name="Cheng Z."/>
            <person name="Jin W."/>
            <person name="Jiang J."/>
            <person name="Leong S.A."/>
            <person name="Iwama H."/>
            <person name="Gojobori T."/>
            <person name="Itoh T."/>
            <person name="Niimura Y."/>
            <person name="Fujii Y."/>
            <person name="Habara T."/>
            <person name="Sakai H."/>
            <person name="Sato Y."/>
            <person name="Wilson G."/>
            <person name="Kumar K."/>
            <person name="McCouch S."/>
            <person name="Juretic N."/>
            <person name="Hoen D."/>
            <person name="Wright S."/>
            <person name="Bruskiewich R."/>
            <person name="Bureau T."/>
            <person name="Miyao A."/>
            <person name="Hirochika H."/>
            <person name="Nishikawa T."/>
            <person name="Kadowaki K."/>
            <person name="Sugiura M."/>
            <person name="Burr B."/>
            <person name="Sasaki T."/>
        </authorList>
    </citation>
    <scope>NUCLEOTIDE SEQUENCE [LARGE SCALE GENOMIC DNA]</scope>
    <source>
        <strain evidence="3">cv. Nipponbare</strain>
    </source>
</reference>
<protein>
    <submittedName>
        <fullName evidence="2">Uncharacterized protein</fullName>
    </submittedName>
</protein>